<keyword evidence="4" id="KW-0067">ATP-binding</keyword>
<dbReference type="InterPro" id="IPR002303">
    <property type="entry name" value="Valyl-tRNA_ligase"/>
</dbReference>
<dbReference type="NCBIfam" id="TIGR00422">
    <property type="entry name" value="valS"/>
    <property type="match status" value="1"/>
</dbReference>
<dbReference type="CDD" id="cd07962">
    <property type="entry name" value="Anticodon_Ia_Val"/>
    <property type="match status" value="1"/>
</dbReference>
<dbReference type="AlphaFoldDB" id="A0A2H0R6I6"/>
<accession>A0A2H0R6I6</accession>
<keyword evidence="6" id="KW-0030">Aminoacyl-tRNA synthetase</keyword>
<evidence type="ECO:0000256" key="1">
    <source>
        <dbReference type="ARBA" id="ARBA00013169"/>
    </source>
</evidence>
<proteinExistence type="predicted"/>
<evidence type="ECO:0000256" key="8">
    <source>
        <dbReference type="NCBIfam" id="TIGR00422"/>
    </source>
</evidence>
<dbReference type="InterPro" id="IPR009080">
    <property type="entry name" value="tRNAsynth_Ia_anticodon-bd"/>
</dbReference>
<dbReference type="SUPFAM" id="SSF50677">
    <property type="entry name" value="ValRS/IleRS/LeuRS editing domain"/>
    <property type="match status" value="1"/>
</dbReference>
<dbReference type="InterPro" id="IPR033705">
    <property type="entry name" value="Anticodon_Ia_Val"/>
</dbReference>
<evidence type="ECO:0000256" key="5">
    <source>
        <dbReference type="ARBA" id="ARBA00022917"/>
    </source>
</evidence>
<dbReference type="InterPro" id="IPR002300">
    <property type="entry name" value="aa-tRNA-synth_Ia"/>
</dbReference>
<evidence type="ECO:0000256" key="6">
    <source>
        <dbReference type="ARBA" id="ARBA00023146"/>
    </source>
</evidence>
<feature type="domain" description="Methionyl/Valyl/Leucyl/Isoleucyl-tRNA synthetase anticodon-binding" evidence="10">
    <location>
        <begin position="607"/>
        <end position="719"/>
    </location>
</feature>
<dbReference type="PRINTS" id="PR00986">
    <property type="entry name" value="TRNASYNTHVAL"/>
</dbReference>
<dbReference type="SUPFAM" id="SSF52374">
    <property type="entry name" value="Nucleotidylyl transferase"/>
    <property type="match status" value="1"/>
</dbReference>
<evidence type="ECO:0000259" key="9">
    <source>
        <dbReference type="Pfam" id="PF00133"/>
    </source>
</evidence>
<protein>
    <recommendedName>
        <fullName evidence="1 8">Valine--tRNA ligase</fullName>
        <ecNumber evidence="1 8">6.1.1.9</ecNumber>
    </recommendedName>
</protein>
<name>A0A2H0R6I6_9BACT</name>
<dbReference type="GO" id="GO:0006438">
    <property type="term" value="P:valyl-tRNA aminoacylation"/>
    <property type="evidence" value="ECO:0007669"/>
    <property type="project" value="UniProtKB-UniRule"/>
</dbReference>
<dbReference type="Gene3D" id="3.40.50.620">
    <property type="entry name" value="HUPs"/>
    <property type="match status" value="2"/>
</dbReference>
<evidence type="ECO:0000313" key="12">
    <source>
        <dbReference type="Proteomes" id="UP000230208"/>
    </source>
</evidence>
<evidence type="ECO:0000256" key="4">
    <source>
        <dbReference type="ARBA" id="ARBA00022840"/>
    </source>
</evidence>
<dbReference type="SUPFAM" id="SSF47323">
    <property type="entry name" value="Anticodon-binding domain of a subclass of class I aminoacyl-tRNA synthetases"/>
    <property type="match status" value="1"/>
</dbReference>
<dbReference type="InterPro" id="IPR014729">
    <property type="entry name" value="Rossmann-like_a/b/a_fold"/>
</dbReference>
<evidence type="ECO:0000313" key="11">
    <source>
        <dbReference type="EMBL" id="PIR42107.1"/>
    </source>
</evidence>
<dbReference type="PANTHER" id="PTHR11946">
    <property type="entry name" value="VALYL-TRNA SYNTHETASES"/>
    <property type="match status" value="1"/>
</dbReference>
<dbReference type="Proteomes" id="UP000230208">
    <property type="component" value="Unassembled WGS sequence"/>
</dbReference>
<dbReference type="GO" id="GO:0005524">
    <property type="term" value="F:ATP binding"/>
    <property type="evidence" value="ECO:0007669"/>
    <property type="project" value="UniProtKB-KW"/>
</dbReference>
<dbReference type="GO" id="GO:0004832">
    <property type="term" value="F:valine-tRNA ligase activity"/>
    <property type="evidence" value="ECO:0007669"/>
    <property type="project" value="UniProtKB-UniRule"/>
</dbReference>
<reference evidence="11 12" key="1">
    <citation type="submission" date="2017-09" db="EMBL/GenBank/DDBJ databases">
        <title>Depth-based differentiation of microbial function through sediment-hosted aquifers and enrichment of novel symbionts in the deep terrestrial subsurface.</title>
        <authorList>
            <person name="Probst A.J."/>
            <person name="Ladd B."/>
            <person name="Jarett J.K."/>
            <person name="Geller-Mcgrath D.E."/>
            <person name="Sieber C.M."/>
            <person name="Emerson J.B."/>
            <person name="Anantharaman K."/>
            <person name="Thomas B.C."/>
            <person name="Malmstrom R."/>
            <person name="Stieglmeier M."/>
            <person name="Klingl A."/>
            <person name="Woyke T."/>
            <person name="Ryan C.M."/>
            <person name="Banfield J.F."/>
        </authorList>
    </citation>
    <scope>NUCLEOTIDE SEQUENCE [LARGE SCALE GENOMIC DNA]</scope>
    <source>
        <strain evidence="11">CG10_big_fil_rev_8_21_14_0_10_37_15</strain>
    </source>
</reference>
<dbReference type="NCBIfam" id="NF004349">
    <property type="entry name" value="PRK05729.1"/>
    <property type="match status" value="1"/>
</dbReference>
<sequence length="720" mass="83307">MSNELPKTYIPKEVEEKNYKLWEESGYFNPDNLPGERSKPFSIIMPPVNENGSLHTGHGLVMTIEDIMIRYKRMAGYKTLWLPGLDHAGFETQVVYEKKLEKEGRSRFQMEPAQLYDEILDFTLANKKNIEGQIRKIGASCDWSREKFTLDDNVIKTVYKTFKKMSDDNLIYRGKKIINWCPKHQTSLSDLETKDIEQEDNFYYLQYGPFVIATARPETKFGDKYVVMHPEDKRYKDYKDGQKIELEWINGPIIATVIKDKAIDMAFGTGVMTITPWHDPIDFEIAERHNLEKEQIIDFKGKLLPISGEFAGMPISKARPLIVEKLKSKGLLVKIDTNYKHVIKKCYKCESVIEPQIKDQWFLKMKTLAEPAIEAIKKGEVKFIPEHYKKISLHWLKNILDWNISRQIIWGIPIPAKICSQCNEGIVDVENKVSACPKCGGEVRQETDTFDTWFSSGQWPFASLDYPNSKDYKTFFPTDILETGGDIIFFWVARMIMFSLYVTGKIPFKTVYIHGLVLDEKGRKMSKSKGNVKNPLELMDKYGTDAFRMGLVIGNTPGTSLALSEDKIKGYKHFANKIWNIARFVLINMPDSLDEKTAFTSEDQTHIDTLKNLTAEITQDMDNFRFYLAAEKIYHYIWHTFADKIIEESKTKLTSEDSVIKVSAQKMLLEILNTSLKLLHPFMPFITEELYSKLPFSYFKNPQKDHGGDKKLLLVENWPV</sequence>
<comment type="catalytic activity">
    <reaction evidence="7">
        <text>tRNA(Val) + L-valine + ATP = L-valyl-tRNA(Val) + AMP + diphosphate</text>
        <dbReference type="Rhea" id="RHEA:10704"/>
        <dbReference type="Rhea" id="RHEA-COMP:9672"/>
        <dbReference type="Rhea" id="RHEA-COMP:9708"/>
        <dbReference type="ChEBI" id="CHEBI:30616"/>
        <dbReference type="ChEBI" id="CHEBI:33019"/>
        <dbReference type="ChEBI" id="CHEBI:57762"/>
        <dbReference type="ChEBI" id="CHEBI:78442"/>
        <dbReference type="ChEBI" id="CHEBI:78537"/>
        <dbReference type="ChEBI" id="CHEBI:456215"/>
        <dbReference type="EC" id="6.1.1.9"/>
    </reaction>
</comment>
<dbReference type="CDD" id="cd00817">
    <property type="entry name" value="ValRS_core"/>
    <property type="match status" value="1"/>
</dbReference>
<gene>
    <name evidence="11" type="ORF">COV30_00180</name>
</gene>
<dbReference type="GO" id="GO:0005829">
    <property type="term" value="C:cytosol"/>
    <property type="evidence" value="ECO:0007669"/>
    <property type="project" value="TreeGrafter"/>
</dbReference>
<dbReference type="PANTHER" id="PTHR11946:SF93">
    <property type="entry name" value="VALINE--TRNA LIGASE, CHLOROPLASTIC_MITOCHONDRIAL 2"/>
    <property type="match status" value="1"/>
</dbReference>
<dbReference type="InterPro" id="IPR009008">
    <property type="entry name" value="Val/Leu/Ile-tRNA-synth_edit"/>
</dbReference>
<evidence type="ECO:0000256" key="3">
    <source>
        <dbReference type="ARBA" id="ARBA00022741"/>
    </source>
</evidence>
<keyword evidence="5" id="KW-0648">Protein biosynthesis</keyword>
<comment type="caution">
    <text evidence="11">The sequence shown here is derived from an EMBL/GenBank/DDBJ whole genome shotgun (WGS) entry which is preliminary data.</text>
</comment>
<dbReference type="EMBL" id="PCXP01000002">
    <property type="protein sequence ID" value="PIR42107.1"/>
    <property type="molecule type" value="Genomic_DNA"/>
</dbReference>
<organism evidence="11 12">
    <name type="scientific">Candidatus Yanofskybacteria bacterium CG10_big_fil_rev_8_21_14_0_10_37_15</name>
    <dbReference type="NCBI Taxonomy" id="1975097"/>
    <lineage>
        <taxon>Bacteria</taxon>
        <taxon>Candidatus Yanofskyibacteriota</taxon>
    </lineage>
</organism>
<dbReference type="Gene3D" id="1.10.730.10">
    <property type="entry name" value="Isoleucyl-tRNA Synthetase, Domain 1"/>
    <property type="match status" value="1"/>
</dbReference>
<evidence type="ECO:0000259" key="10">
    <source>
        <dbReference type="Pfam" id="PF08264"/>
    </source>
</evidence>
<keyword evidence="2 11" id="KW-0436">Ligase</keyword>
<evidence type="ECO:0000256" key="2">
    <source>
        <dbReference type="ARBA" id="ARBA00022598"/>
    </source>
</evidence>
<dbReference type="GO" id="GO:0002161">
    <property type="term" value="F:aminoacyl-tRNA deacylase activity"/>
    <property type="evidence" value="ECO:0007669"/>
    <property type="project" value="InterPro"/>
</dbReference>
<keyword evidence="3" id="KW-0547">Nucleotide-binding</keyword>
<dbReference type="InterPro" id="IPR013155">
    <property type="entry name" value="M/V/L/I-tRNA-synth_anticd-bd"/>
</dbReference>
<feature type="domain" description="Aminoacyl-tRNA synthetase class Ia" evidence="9">
    <location>
        <begin position="18"/>
        <end position="555"/>
    </location>
</feature>
<dbReference type="Pfam" id="PF00133">
    <property type="entry name" value="tRNA-synt_1"/>
    <property type="match status" value="1"/>
</dbReference>
<dbReference type="Pfam" id="PF08264">
    <property type="entry name" value="Anticodon_1"/>
    <property type="match status" value="1"/>
</dbReference>
<evidence type="ECO:0000256" key="7">
    <source>
        <dbReference type="ARBA" id="ARBA00047552"/>
    </source>
</evidence>
<dbReference type="EC" id="6.1.1.9" evidence="1 8"/>